<gene>
    <name evidence="1" type="ordered locus">Dgeo_2018</name>
</gene>
<dbReference type="STRING" id="319795.Dgeo_2018"/>
<dbReference type="AlphaFoldDB" id="Q1IWS2"/>
<keyword evidence="2" id="KW-1185">Reference proteome</keyword>
<dbReference type="KEGG" id="dge:Dgeo_2018"/>
<accession>Q1IWS2</accession>
<evidence type="ECO:0000313" key="1">
    <source>
        <dbReference type="EMBL" id="ABF46312.1"/>
    </source>
</evidence>
<dbReference type="HOGENOM" id="CLU_1945210_0_0_0"/>
<sequence length="141" mass="14860">MGCPPMLGQMPSQFPVRQVGLAVLLSSAALAGAATFQLDGLLAVYDSPSPCLSVAVKVYEGSQLRAQVAVLPNGQVKPVGGANAPLPRFEKGHTYNLQATCLAKDNATFQNSELTFQADGHTVMLAFTKSGFQFRRGGLAY</sequence>
<proteinExistence type="predicted"/>
<organism evidence="1 2">
    <name type="scientific">Deinococcus geothermalis (strain DSM 11300 / CIP 105573 / AG-3a)</name>
    <dbReference type="NCBI Taxonomy" id="319795"/>
    <lineage>
        <taxon>Bacteria</taxon>
        <taxon>Thermotogati</taxon>
        <taxon>Deinococcota</taxon>
        <taxon>Deinococci</taxon>
        <taxon>Deinococcales</taxon>
        <taxon>Deinococcaceae</taxon>
        <taxon>Deinococcus</taxon>
    </lineage>
</organism>
<reference evidence="1" key="1">
    <citation type="submission" date="2006-04" db="EMBL/GenBank/DDBJ databases">
        <title>Complete sequence of chromosome of Deinococcus geothermalis DSM 11300.</title>
        <authorList>
            <consortium name="US DOE Joint Genome Institute"/>
            <person name="Copeland A."/>
            <person name="Lucas S."/>
            <person name="Lapidus A."/>
            <person name="Barry K."/>
            <person name="Detter J.C."/>
            <person name="Glavina del Rio T."/>
            <person name="Hammon N."/>
            <person name="Israni S."/>
            <person name="Dalin E."/>
            <person name="Tice H."/>
            <person name="Pitluck S."/>
            <person name="Brettin T."/>
            <person name="Bruce D."/>
            <person name="Han C."/>
            <person name="Tapia R."/>
            <person name="Saunders E."/>
            <person name="Gilna P."/>
            <person name="Schmutz J."/>
            <person name="Larimer F."/>
            <person name="Land M."/>
            <person name="Hauser L."/>
            <person name="Kyrpides N."/>
            <person name="Kim E."/>
            <person name="Daly M.J."/>
            <person name="Fredrickson J.K."/>
            <person name="Makarova K.S."/>
            <person name="Gaidamakova E.K."/>
            <person name="Zhai M."/>
            <person name="Richardson P."/>
        </authorList>
    </citation>
    <scope>NUCLEOTIDE SEQUENCE</scope>
    <source>
        <strain evidence="1">DSM 11300</strain>
    </source>
</reference>
<dbReference type="EMBL" id="CP000359">
    <property type="protein sequence ID" value="ABF46312.1"/>
    <property type="molecule type" value="Genomic_DNA"/>
</dbReference>
<protein>
    <submittedName>
        <fullName evidence="1">Uncharacterized protein</fullName>
    </submittedName>
</protein>
<evidence type="ECO:0000313" key="2">
    <source>
        <dbReference type="Proteomes" id="UP000002431"/>
    </source>
</evidence>
<dbReference type="Proteomes" id="UP000002431">
    <property type="component" value="Chromosome"/>
</dbReference>
<name>Q1IWS2_DEIGD</name>